<dbReference type="InterPro" id="IPR025875">
    <property type="entry name" value="Leu-rich_rpt_4"/>
</dbReference>
<gene>
    <name evidence="3" type="ORF">S01H4_49061</name>
</gene>
<evidence type="ECO:0000313" key="3">
    <source>
        <dbReference type="EMBL" id="GAG96357.1"/>
    </source>
</evidence>
<dbReference type="PROSITE" id="PS51450">
    <property type="entry name" value="LRR"/>
    <property type="match status" value="1"/>
</dbReference>
<dbReference type="EMBL" id="BART01027708">
    <property type="protein sequence ID" value="GAG96357.1"/>
    <property type="molecule type" value="Genomic_DNA"/>
</dbReference>
<evidence type="ECO:0000256" key="1">
    <source>
        <dbReference type="ARBA" id="ARBA00022614"/>
    </source>
</evidence>
<protein>
    <submittedName>
        <fullName evidence="3">Uncharacterized protein</fullName>
    </submittedName>
</protein>
<dbReference type="InterPro" id="IPR001611">
    <property type="entry name" value="Leu-rich_rpt"/>
</dbReference>
<dbReference type="Pfam" id="PF12799">
    <property type="entry name" value="LRR_4"/>
    <property type="match status" value="1"/>
</dbReference>
<comment type="caution">
    <text evidence="3">The sequence shown here is derived from an EMBL/GenBank/DDBJ whole genome shotgun (WGS) entry which is preliminary data.</text>
</comment>
<sequence>MWELSSFHYYLPRRLVYPKCVVSNTFCVDSWFISLSNNQIEDLEGIEKLENLEFLNLSNNNIKNAENLKKLTKLQTLKLNGNPVDNSST</sequence>
<dbReference type="AlphaFoldDB" id="X1CTQ7"/>
<accession>X1CTQ7</accession>
<reference evidence="3" key="1">
    <citation type="journal article" date="2014" name="Front. Microbiol.">
        <title>High frequency of phylogenetically diverse reductive dehalogenase-homologous genes in deep subseafloor sedimentary metagenomes.</title>
        <authorList>
            <person name="Kawai M."/>
            <person name="Futagami T."/>
            <person name="Toyoda A."/>
            <person name="Takaki Y."/>
            <person name="Nishi S."/>
            <person name="Hori S."/>
            <person name="Arai W."/>
            <person name="Tsubouchi T."/>
            <person name="Morono Y."/>
            <person name="Uchiyama I."/>
            <person name="Ito T."/>
            <person name="Fujiyama A."/>
            <person name="Inagaki F."/>
            <person name="Takami H."/>
        </authorList>
    </citation>
    <scope>NUCLEOTIDE SEQUENCE</scope>
    <source>
        <strain evidence="3">Expedition CK06-06</strain>
    </source>
</reference>
<dbReference type="Gene3D" id="3.80.10.10">
    <property type="entry name" value="Ribonuclease Inhibitor"/>
    <property type="match status" value="1"/>
</dbReference>
<name>X1CTQ7_9ZZZZ</name>
<organism evidence="3">
    <name type="scientific">marine sediment metagenome</name>
    <dbReference type="NCBI Taxonomy" id="412755"/>
    <lineage>
        <taxon>unclassified sequences</taxon>
        <taxon>metagenomes</taxon>
        <taxon>ecological metagenomes</taxon>
    </lineage>
</organism>
<evidence type="ECO:0000256" key="2">
    <source>
        <dbReference type="ARBA" id="ARBA00022737"/>
    </source>
</evidence>
<dbReference type="PANTHER" id="PTHR18849:SF0">
    <property type="entry name" value="CILIA- AND FLAGELLA-ASSOCIATED PROTEIN 410-RELATED"/>
    <property type="match status" value="1"/>
</dbReference>
<dbReference type="PANTHER" id="PTHR18849">
    <property type="entry name" value="LEUCINE RICH REPEAT PROTEIN"/>
    <property type="match status" value="1"/>
</dbReference>
<keyword evidence="2" id="KW-0677">Repeat</keyword>
<keyword evidence="1" id="KW-0433">Leucine-rich repeat</keyword>
<dbReference type="SUPFAM" id="SSF52058">
    <property type="entry name" value="L domain-like"/>
    <property type="match status" value="1"/>
</dbReference>
<dbReference type="InterPro" id="IPR032675">
    <property type="entry name" value="LRR_dom_sf"/>
</dbReference>
<proteinExistence type="predicted"/>